<reference evidence="5 6" key="1">
    <citation type="submission" date="2024-09" db="EMBL/GenBank/DDBJ databases">
        <authorList>
            <person name="Sun Q."/>
            <person name="Mori K."/>
        </authorList>
    </citation>
    <scope>NUCLEOTIDE SEQUENCE [LARGE SCALE GENOMIC DNA]</scope>
    <source>
        <strain evidence="5 6">ATCC 51285</strain>
    </source>
</reference>
<dbReference type="InterPro" id="IPR010982">
    <property type="entry name" value="Lambda_DNA-bd_dom_sf"/>
</dbReference>
<accession>A0ABV5ZGX7</accession>
<dbReference type="Proteomes" id="UP001589628">
    <property type="component" value="Unassembled WGS sequence"/>
</dbReference>
<dbReference type="Pfam" id="PF00356">
    <property type="entry name" value="LacI"/>
    <property type="match status" value="1"/>
</dbReference>
<dbReference type="PANTHER" id="PTHR30146">
    <property type="entry name" value="LACI-RELATED TRANSCRIPTIONAL REPRESSOR"/>
    <property type="match status" value="1"/>
</dbReference>
<dbReference type="SUPFAM" id="SSF47413">
    <property type="entry name" value="lambda repressor-like DNA-binding domains"/>
    <property type="match status" value="1"/>
</dbReference>
<dbReference type="PROSITE" id="PS50932">
    <property type="entry name" value="HTH_LACI_2"/>
    <property type="match status" value="1"/>
</dbReference>
<evidence type="ECO:0000259" key="4">
    <source>
        <dbReference type="PROSITE" id="PS50932"/>
    </source>
</evidence>
<dbReference type="Gene3D" id="1.10.260.40">
    <property type="entry name" value="lambda repressor-like DNA-binding domains"/>
    <property type="match status" value="1"/>
</dbReference>
<gene>
    <name evidence="5" type="ORF">ACFFLH_13190</name>
</gene>
<sequence length="338" mass="37521">MATIKDVARVAGVSTSTVSHVLNQTRYVSDEIQQRVQQAVKQLNYAPSAVARSLKVNTTRTFGMLVTVSSNPFFSELVRAVEHTCFQQGYHLILCNTEGDPQRLHNHLQLLLQRRVDGLLLMCTEAQQQVFADFGGNLPVPTVVMDWGPLHPQLDRIQDNSLLGGYLAAKHLLELGHRHLGCFIGPQDKQPARERWQGFQQAMAEYQLPIRPEWVLSGEFDCASGYQAMQQLLQLTERPTGLCIGNDMMAMGALSAAQEAGLRLPQELSIVGYDDIPFARYLSPSLTTIHQDTERLGQTAVALLLQRLQEHHSLEAGQIQQITPHLVVRGSTCAPVAI</sequence>
<keyword evidence="1" id="KW-0805">Transcription regulation</keyword>
<dbReference type="EMBL" id="JBHLZN010000004">
    <property type="protein sequence ID" value="MFB9887369.1"/>
    <property type="molecule type" value="Genomic_DNA"/>
</dbReference>
<protein>
    <submittedName>
        <fullName evidence="5">Substrate-binding domain-containing protein</fullName>
    </submittedName>
</protein>
<dbReference type="RefSeq" id="WP_027314067.1">
    <property type="nucleotide sequence ID" value="NZ_JBHLZN010000004.1"/>
</dbReference>
<keyword evidence="2" id="KW-0238">DNA-binding</keyword>
<dbReference type="InterPro" id="IPR000843">
    <property type="entry name" value="HTH_LacI"/>
</dbReference>
<comment type="caution">
    <text evidence="5">The sequence shown here is derived from an EMBL/GenBank/DDBJ whole genome shotgun (WGS) entry which is preliminary data.</text>
</comment>
<organism evidence="5 6">
    <name type="scientific">Balneatrix alpica</name>
    <dbReference type="NCBI Taxonomy" id="75684"/>
    <lineage>
        <taxon>Bacteria</taxon>
        <taxon>Pseudomonadati</taxon>
        <taxon>Pseudomonadota</taxon>
        <taxon>Gammaproteobacteria</taxon>
        <taxon>Oceanospirillales</taxon>
        <taxon>Balneatrichaceae</taxon>
        <taxon>Balneatrix</taxon>
    </lineage>
</organism>
<proteinExistence type="predicted"/>
<evidence type="ECO:0000256" key="1">
    <source>
        <dbReference type="ARBA" id="ARBA00023015"/>
    </source>
</evidence>
<dbReference type="InterPro" id="IPR046335">
    <property type="entry name" value="LacI/GalR-like_sensor"/>
</dbReference>
<dbReference type="PANTHER" id="PTHR30146:SF145">
    <property type="entry name" value="RIBOSE OPERON REPRESSOR"/>
    <property type="match status" value="1"/>
</dbReference>
<dbReference type="SUPFAM" id="SSF53822">
    <property type="entry name" value="Periplasmic binding protein-like I"/>
    <property type="match status" value="1"/>
</dbReference>
<evidence type="ECO:0000313" key="6">
    <source>
        <dbReference type="Proteomes" id="UP001589628"/>
    </source>
</evidence>
<name>A0ABV5ZGX7_9GAMM</name>
<dbReference type="Gene3D" id="3.40.50.2300">
    <property type="match status" value="2"/>
</dbReference>
<dbReference type="CDD" id="cd01392">
    <property type="entry name" value="HTH_LacI"/>
    <property type="match status" value="1"/>
</dbReference>
<dbReference type="PRINTS" id="PR00036">
    <property type="entry name" value="HTHLACI"/>
</dbReference>
<evidence type="ECO:0000256" key="2">
    <source>
        <dbReference type="ARBA" id="ARBA00023125"/>
    </source>
</evidence>
<dbReference type="PROSITE" id="PS00356">
    <property type="entry name" value="HTH_LACI_1"/>
    <property type="match status" value="1"/>
</dbReference>
<keyword evidence="3" id="KW-0804">Transcription</keyword>
<evidence type="ECO:0000313" key="5">
    <source>
        <dbReference type="EMBL" id="MFB9887369.1"/>
    </source>
</evidence>
<keyword evidence="6" id="KW-1185">Reference proteome</keyword>
<dbReference type="InterPro" id="IPR028082">
    <property type="entry name" value="Peripla_BP_I"/>
</dbReference>
<evidence type="ECO:0000256" key="3">
    <source>
        <dbReference type="ARBA" id="ARBA00023163"/>
    </source>
</evidence>
<feature type="domain" description="HTH lacI-type" evidence="4">
    <location>
        <begin position="2"/>
        <end position="56"/>
    </location>
</feature>
<dbReference type="SMART" id="SM00354">
    <property type="entry name" value="HTH_LACI"/>
    <property type="match status" value="1"/>
</dbReference>
<dbReference type="Pfam" id="PF13377">
    <property type="entry name" value="Peripla_BP_3"/>
    <property type="match status" value="1"/>
</dbReference>